<organism evidence="1 2">
    <name type="scientific">Azospirillum oleiclasticum</name>
    <dbReference type="NCBI Taxonomy" id="2735135"/>
    <lineage>
        <taxon>Bacteria</taxon>
        <taxon>Pseudomonadati</taxon>
        <taxon>Pseudomonadota</taxon>
        <taxon>Alphaproteobacteria</taxon>
        <taxon>Rhodospirillales</taxon>
        <taxon>Azospirillaceae</taxon>
        <taxon>Azospirillum</taxon>
    </lineage>
</organism>
<proteinExistence type="predicted"/>
<evidence type="ECO:0000313" key="1">
    <source>
        <dbReference type="EMBL" id="NYZ21553.1"/>
    </source>
</evidence>
<dbReference type="RefSeq" id="WP_180283328.1">
    <property type="nucleotide sequence ID" value="NZ_JABFDB010000012.1"/>
</dbReference>
<accession>A0ABX2TBB4</accession>
<name>A0ABX2TBB4_9PROT</name>
<gene>
    <name evidence="1" type="ORF">HND93_17715</name>
</gene>
<dbReference type="EMBL" id="JABFDB010000012">
    <property type="protein sequence ID" value="NYZ21553.1"/>
    <property type="molecule type" value="Genomic_DNA"/>
</dbReference>
<protein>
    <submittedName>
        <fullName evidence="1">Uncharacterized protein</fullName>
    </submittedName>
</protein>
<dbReference type="Proteomes" id="UP000584642">
    <property type="component" value="Unassembled WGS sequence"/>
</dbReference>
<sequence length="72" mass="7997">MFMVSDEEAELIQTAYHRGGELAAVAELRRVFPVFQGNERAVDAVRMIAGWRRVQVAGAVARRSPRASRDPA</sequence>
<reference evidence="1 2" key="1">
    <citation type="submission" date="2020-05" db="EMBL/GenBank/DDBJ databases">
        <title>Azospirillum oleiclasticum sp. nov, a nitrogen-fixing and heavy crude oil-emulsifying bacterium isolated from the crude oil of Yumen Oilfield.</title>
        <authorList>
            <person name="Wu D."/>
            <person name="Cai M."/>
            <person name="Zhang X."/>
        </authorList>
    </citation>
    <scope>NUCLEOTIDE SEQUENCE [LARGE SCALE GENOMIC DNA]</scope>
    <source>
        <strain evidence="1 2">ROY-1-1-2</strain>
    </source>
</reference>
<keyword evidence="2" id="KW-1185">Reference proteome</keyword>
<comment type="caution">
    <text evidence="1">The sequence shown here is derived from an EMBL/GenBank/DDBJ whole genome shotgun (WGS) entry which is preliminary data.</text>
</comment>
<evidence type="ECO:0000313" key="2">
    <source>
        <dbReference type="Proteomes" id="UP000584642"/>
    </source>
</evidence>